<dbReference type="EMBL" id="JAKROA010000010">
    <property type="protein sequence ID" value="KAL5104808.1"/>
    <property type="molecule type" value="Genomic_DNA"/>
</dbReference>
<keyword evidence="8" id="KW-0472">Membrane</keyword>
<proteinExistence type="inferred from homology"/>
<dbReference type="Proteomes" id="UP001651158">
    <property type="component" value="Unassembled WGS sequence"/>
</dbReference>
<evidence type="ECO:0000256" key="4">
    <source>
        <dbReference type="ARBA" id="ARBA00022660"/>
    </source>
</evidence>
<keyword evidence="12" id="KW-1185">Reference proteome</keyword>
<protein>
    <recommendedName>
        <fullName evidence="10">Ubiquinol-cytochrome C reductase hinge domain-containing protein</fullName>
    </recommendedName>
</protein>
<gene>
    <name evidence="11" type="ORF">TcWFU_000288</name>
</gene>
<comment type="subcellular location">
    <subcellularLocation>
        <location evidence="1">Mitochondrion inner membrane</location>
    </subcellularLocation>
</comment>
<dbReference type="InterPro" id="IPR023184">
    <property type="entry name" value="Ubol_cytC_Rdtase_hinge_dom"/>
</dbReference>
<evidence type="ECO:0000256" key="2">
    <source>
        <dbReference type="ARBA" id="ARBA00006498"/>
    </source>
</evidence>
<evidence type="ECO:0000256" key="6">
    <source>
        <dbReference type="ARBA" id="ARBA00022982"/>
    </source>
</evidence>
<evidence type="ECO:0000256" key="5">
    <source>
        <dbReference type="ARBA" id="ARBA00022792"/>
    </source>
</evidence>
<keyword evidence="7" id="KW-0496">Mitochondrion</keyword>
<evidence type="ECO:0000259" key="10">
    <source>
        <dbReference type="Pfam" id="PF02320"/>
    </source>
</evidence>
<dbReference type="SUPFAM" id="SSF81531">
    <property type="entry name" value="Non-heme 11 kDa protein of cytochrome bc1 complex (Ubiquinol-cytochrome c reductase)"/>
    <property type="match status" value="1"/>
</dbReference>
<keyword evidence="6" id="KW-0249">Electron transport</keyword>
<sequence>MLDCLKALMSNWKAFQWGQSEPAFSPPHQTPGFGNDQTNVINWYLSMSRSRPPSSASLNADRSTIRRIDRHRSIRRCSSVLHRATQPTDRHAYGRTLCASCALAINRSGGVGEEHLYLPGVPGLMSASDTVIDPILRQQCRETKGCAKFVKLFEACSDRQPNTKESCEEEFIDLIQCVDKTVVTLGRTSRHVKCTPVTGRFESRLRPIVNKNADHPPLIAQFTLTRAAPFKDQKFHRPPSQSIGSNYSPGAARLQLNRLPPRSQLSEFTGISKIKRIRNGANNSCETEADRPRSPLSQINEMKTREEQLRRLTGKPSDRDIALFFPVTPDVADGLLNKRKRIGLEFY</sequence>
<evidence type="ECO:0000256" key="8">
    <source>
        <dbReference type="ARBA" id="ARBA00023136"/>
    </source>
</evidence>
<comment type="similarity">
    <text evidence="2">Belongs to the UQCRH/QCR6 family.</text>
</comment>
<dbReference type="Gene3D" id="1.10.287.20">
    <property type="entry name" value="Ubiquinol-cytochrome C reductase hinge domain"/>
    <property type="match status" value="1"/>
</dbReference>
<reference evidence="11 12" key="1">
    <citation type="journal article" date="2022" name="Front. Cell. Infect. Microbiol.">
        <title>The Genomes of Two Strains of Taenia crassiceps the Animal Model for the Study of Human Cysticercosis.</title>
        <authorList>
            <person name="Bobes R.J."/>
            <person name="Estrada K."/>
            <person name="Rios-Valencia D.G."/>
            <person name="Calderon-Gallegos A."/>
            <person name="de la Torre P."/>
            <person name="Carrero J.C."/>
            <person name="Sanchez-Flores A."/>
            <person name="Laclette J.P."/>
        </authorList>
    </citation>
    <scope>NUCLEOTIDE SEQUENCE [LARGE SCALE GENOMIC DNA]</scope>
    <source>
        <strain evidence="11">WFUcys</strain>
    </source>
</reference>
<feature type="domain" description="Ubiquinol-cytochrome C reductase hinge" evidence="10">
    <location>
        <begin position="134"/>
        <end position="182"/>
    </location>
</feature>
<keyword evidence="3" id="KW-0813">Transport</keyword>
<feature type="region of interest" description="Disordered" evidence="9">
    <location>
        <begin position="282"/>
        <end position="302"/>
    </location>
</feature>
<name>A0ABR4Q578_9CEST</name>
<accession>A0ABR4Q578</accession>
<comment type="caution">
    <text evidence="11">The sequence shown here is derived from an EMBL/GenBank/DDBJ whole genome shotgun (WGS) entry which is preliminary data.</text>
</comment>
<keyword evidence="4" id="KW-0679">Respiratory chain</keyword>
<dbReference type="Pfam" id="PF02320">
    <property type="entry name" value="UCR_hinge"/>
    <property type="match status" value="1"/>
</dbReference>
<evidence type="ECO:0000256" key="1">
    <source>
        <dbReference type="ARBA" id="ARBA00004273"/>
    </source>
</evidence>
<evidence type="ECO:0000256" key="9">
    <source>
        <dbReference type="SAM" id="MobiDB-lite"/>
    </source>
</evidence>
<evidence type="ECO:0000313" key="12">
    <source>
        <dbReference type="Proteomes" id="UP001651158"/>
    </source>
</evidence>
<keyword evidence="5" id="KW-0999">Mitochondrion inner membrane</keyword>
<evidence type="ECO:0000256" key="7">
    <source>
        <dbReference type="ARBA" id="ARBA00023128"/>
    </source>
</evidence>
<evidence type="ECO:0000256" key="3">
    <source>
        <dbReference type="ARBA" id="ARBA00022448"/>
    </source>
</evidence>
<dbReference type="InterPro" id="IPR036811">
    <property type="entry name" value="Ubol_cytC_Rdtase_hinge_dom_sf"/>
</dbReference>
<organism evidence="11 12">
    <name type="scientific">Taenia crassiceps</name>
    <dbReference type="NCBI Taxonomy" id="6207"/>
    <lineage>
        <taxon>Eukaryota</taxon>
        <taxon>Metazoa</taxon>
        <taxon>Spiralia</taxon>
        <taxon>Lophotrochozoa</taxon>
        <taxon>Platyhelminthes</taxon>
        <taxon>Cestoda</taxon>
        <taxon>Eucestoda</taxon>
        <taxon>Cyclophyllidea</taxon>
        <taxon>Taeniidae</taxon>
        <taxon>Taenia</taxon>
    </lineage>
</organism>
<evidence type="ECO:0000313" key="11">
    <source>
        <dbReference type="EMBL" id="KAL5104808.1"/>
    </source>
</evidence>